<sequence>MPLNYNPWIRILLHNIILAPLTTVASVISHNVELVVKILVEDKIIFQSNTASRLESKDLWMFKIKSEIPEECSTVAIHISDASDDNVSVFHFKPVEVEPGAIITKADKDRRFLHSMQSILLDDSELSFQLKADFEIQETLDFPLNADMIGDALITLQRDKKPISRHRLANIYDSVLYLPNSHTMRSRFLNLIGHVYLERYKVTQSVHDIDSAVNSYYYACLGTIWSDNSETVYVSDYGRSLFMCYMQHGDMTNFNQSVLKFQEAVELTPDGHPDKPSWLNSLGSSLLTRFEQLGDMTDLNQSVLKKQEAVELTPDGHPSKPSRLNSLGNSLITRFKKLGDMTDLNQS</sequence>
<dbReference type="HOGENOM" id="CLU_068822_0_0_1"/>
<keyword evidence="1" id="KW-0732">Signal</keyword>
<proteinExistence type="predicted"/>
<dbReference type="AlphaFoldDB" id="A0A0C9UL27"/>
<keyword evidence="3" id="KW-1185">Reference proteome</keyword>
<protein>
    <submittedName>
        <fullName evidence="2">Uncharacterized protein</fullName>
    </submittedName>
</protein>
<gene>
    <name evidence="2" type="ORF">M422DRAFT_269041</name>
</gene>
<evidence type="ECO:0000313" key="3">
    <source>
        <dbReference type="Proteomes" id="UP000054279"/>
    </source>
</evidence>
<evidence type="ECO:0000313" key="2">
    <source>
        <dbReference type="EMBL" id="KIJ29507.1"/>
    </source>
</evidence>
<evidence type="ECO:0000256" key="1">
    <source>
        <dbReference type="SAM" id="SignalP"/>
    </source>
</evidence>
<feature type="non-terminal residue" evidence="2">
    <location>
        <position position="347"/>
    </location>
</feature>
<organism evidence="2 3">
    <name type="scientific">Sphaerobolus stellatus (strain SS14)</name>
    <dbReference type="NCBI Taxonomy" id="990650"/>
    <lineage>
        <taxon>Eukaryota</taxon>
        <taxon>Fungi</taxon>
        <taxon>Dikarya</taxon>
        <taxon>Basidiomycota</taxon>
        <taxon>Agaricomycotina</taxon>
        <taxon>Agaricomycetes</taxon>
        <taxon>Phallomycetidae</taxon>
        <taxon>Geastrales</taxon>
        <taxon>Sphaerobolaceae</taxon>
        <taxon>Sphaerobolus</taxon>
    </lineage>
</organism>
<feature type="non-terminal residue" evidence="2">
    <location>
        <position position="1"/>
    </location>
</feature>
<dbReference type="EMBL" id="KN837281">
    <property type="protein sequence ID" value="KIJ29507.1"/>
    <property type="molecule type" value="Genomic_DNA"/>
</dbReference>
<name>A0A0C9UL27_SPHS4</name>
<feature type="chain" id="PRO_5002221152" evidence="1">
    <location>
        <begin position="30"/>
        <end position="347"/>
    </location>
</feature>
<accession>A0A0C9UL27</accession>
<dbReference type="OrthoDB" id="3224744at2759"/>
<dbReference type="Proteomes" id="UP000054279">
    <property type="component" value="Unassembled WGS sequence"/>
</dbReference>
<reference evidence="2 3" key="1">
    <citation type="submission" date="2014-06" db="EMBL/GenBank/DDBJ databases">
        <title>Evolutionary Origins and Diversification of the Mycorrhizal Mutualists.</title>
        <authorList>
            <consortium name="DOE Joint Genome Institute"/>
            <consortium name="Mycorrhizal Genomics Consortium"/>
            <person name="Kohler A."/>
            <person name="Kuo A."/>
            <person name="Nagy L.G."/>
            <person name="Floudas D."/>
            <person name="Copeland A."/>
            <person name="Barry K.W."/>
            <person name="Cichocki N."/>
            <person name="Veneault-Fourrey C."/>
            <person name="LaButti K."/>
            <person name="Lindquist E.A."/>
            <person name="Lipzen A."/>
            <person name="Lundell T."/>
            <person name="Morin E."/>
            <person name="Murat C."/>
            <person name="Riley R."/>
            <person name="Ohm R."/>
            <person name="Sun H."/>
            <person name="Tunlid A."/>
            <person name="Henrissat B."/>
            <person name="Grigoriev I.V."/>
            <person name="Hibbett D.S."/>
            <person name="Martin F."/>
        </authorList>
    </citation>
    <scope>NUCLEOTIDE SEQUENCE [LARGE SCALE GENOMIC DNA]</scope>
    <source>
        <strain evidence="2 3">SS14</strain>
    </source>
</reference>
<feature type="signal peptide" evidence="1">
    <location>
        <begin position="1"/>
        <end position="29"/>
    </location>
</feature>